<organism evidence="1 2">
    <name type="scientific">Vararia minispora EC-137</name>
    <dbReference type="NCBI Taxonomy" id="1314806"/>
    <lineage>
        <taxon>Eukaryota</taxon>
        <taxon>Fungi</taxon>
        <taxon>Dikarya</taxon>
        <taxon>Basidiomycota</taxon>
        <taxon>Agaricomycotina</taxon>
        <taxon>Agaricomycetes</taxon>
        <taxon>Russulales</taxon>
        <taxon>Lachnocladiaceae</taxon>
        <taxon>Vararia</taxon>
    </lineage>
</organism>
<name>A0ACB8QMB3_9AGAM</name>
<comment type="caution">
    <text evidence="1">The sequence shown here is derived from an EMBL/GenBank/DDBJ whole genome shotgun (WGS) entry which is preliminary data.</text>
</comment>
<reference evidence="1" key="1">
    <citation type="submission" date="2021-02" db="EMBL/GenBank/DDBJ databases">
        <authorList>
            <consortium name="DOE Joint Genome Institute"/>
            <person name="Ahrendt S."/>
            <person name="Looney B.P."/>
            <person name="Miyauchi S."/>
            <person name="Morin E."/>
            <person name="Drula E."/>
            <person name="Courty P.E."/>
            <person name="Chicoki N."/>
            <person name="Fauchery L."/>
            <person name="Kohler A."/>
            <person name="Kuo A."/>
            <person name="Labutti K."/>
            <person name="Pangilinan J."/>
            <person name="Lipzen A."/>
            <person name="Riley R."/>
            <person name="Andreopoulos W."/>
            <person name="He G."/>
            <person name="Johnson J."/>
            <person name="Barry K.W."/>
            <person name="Grigoriev I.V."/>
            <person name="Nagy L."/>
            <person name="Hibbett D."/>
            <person name="Henrissat B."/>
            <person name="Matheny P.B."/>
            <person name="Labbe J."/>
            <person name="Martin F."/>
        </authorList>
    </citation>
    <scope>NUCLEOTIDE SEQUENCE</scope>
    <source>
        <strain evidence="1">EC-137</strain>
    </source>
</reference>
<dbReference type="EMBL" id="MU273531">
    <property type="protein sequence ID" value="KAI0032989.1"/>
    <property type="molecule type" value="Genomic_DNA"/>
</dbReference>
<reference evidence="1" key="2">
    <citation type="journal article" date="2022" name="New Phytol.">
        <title>Evolutionary transition to the ectomycorrhizal habit in the genomes of a hyperdiverse lineage of mushroom-forming fungi.</title>
        <authorList>
            <person name="Looney B."/>
            <person name="Miyauchi S."/>
            <person name="Morin E."/>
            <person name="Drula E."/>
            <person name="Courty P.E."/>
            <person name="Kohler A."/>
            <person name="Kuo A."/>
            <person name="LaButti K."/>
            <person name="Pangilinan J."/>
            <person name="Lipzen A."/>
            <person name="Riley R."/>
            <person name="Andreopoulos W."/>
            <person name="He G."/>
            <person name="Johnson J."/>
            <person name="Nolan M."/>
            <person name="Tritt A."/>
            <person name="Barry K.W."/>
            <person name="Grigoriev I.V."/>
            <person name="Nagy L.G."/>
            <person name="Hibbett D."/>
            <person name="Henrissat B."/>
            <person name="Matheny P.B."/>
            <person name="Labbe J."/>
            <person name="Martin F.M."/>
        </authorList>
    </citation>
    <scope>NUCLEOTIDE SEQUENCE</scope>
    <source>
        <strain evidence="1">EC-137</strain>
    </source>
</reference>
<gene>
    <name evidence="1" type="ORF">K488DRAFT_70229</name>
</gene>
<dbReference type="Proteomes" id="UP000814128">
    <property type="component" value="Unassembled WGS sequence"/>
</dbReference>
<evidence type="ECO:0000313" key="2">
    <source>
        <dbReference type="Proteomes" id="UP000814128"/>
    </source>
</evidence>
<keyword evidence="2" id="KW-1185">Reference proteome</keyword>
<sequence>MTALNVPPVSAHNPFRSPNLTPQPTGTSISSSNLNPFLAVDDSSLPRAHSLSALNTEDGPLFFHADAGEDSSDDEDDGVEDLPGLAARFPELRIDDAPPPLPPRRTSASSPSHAVQSTAPGSSSALGSSSAHASSPTALTSSVPTPPVLPPRPRPSDSSRSYAPPSGPPPPHGRTAEQAQSQARTSPRARTSPQAHYTPPSGLPPSHLRSPPRLHAPTPLRAPSRTDSLGPPPGSPPTTTRRPHSPVDSLAPPPDDDFADGGSFDLPPAYTTTADTRAGEETIDVGPRRPFQRAPPVPASSVSPAPSSVGSYRVGPVAAREGGVATGSYGVPMGPYGAGRVRAPGSSALRAIAAAGAVAGSVGHDSLGVPQQQQRPRSASDSRAASSSATTLASSATTPTSTATTPASTATTPASTATASPSSPTAQRELSDFARDFYAAGAGSASTHYAPPSGPPPARSGTERDAGDSASSDARASASTNARTSPSNNARTSPSNNARTSPSTNAHTSPSTNAHTSPSTNAHTSPSTNARTSTTGSNSSSNTPLRGASDVLPTTRPTPGRPLLNGGYTLEYPVGYMCPKCRNTGWKRFGLRISAVGSSYDMGCRSPSGRHRGVLPSSPQPVLALRAYHACPEQAPVREPEKALSGVPDKRRYCYVRSTNVVPYPQHPCRRCWQRFSKPFTQLLALASWGSPDTRMQRPLPSFTPPQHALMPPTHRRVSSASTVPSSPIERLGQRLDRLADRMEARFDSTVQRTPSRVLQAGPFARPPPGTVMMRPGDPRLGGRLCWRCHGRGRHSFMLFDEITCEECGGLGRTGVR</sequence>
<protein>
    <submittedName>
        <fullName evidence="1">Uncharacterized protein</fullName>
    </submittedName>
</protein>
<accession>A0ACB8QMB3</accession>
<proteinExistence type="predicted"/>
<evidence type="ECO:0000313" key="1">
    <source>
        <dbReference type="EMBL" id="KAI0032989.1"/>
    </source>
</evidence>